<evidence type="ECO:0000313" key="5">
    <source>
        <dbReference type="Proteomes" id="UP000663861"/>
    </source>
</evidence>
<gene>
    <name evidence="4" type="ORF">RDB_LOCUS141771</name>
</gene>
<evidence type="ECO:0000313" key="4">
    <source>
        <dbReference type="EMBL" id="CAE6513198.1"/>
    </source>
</evidence>
<keyword evidence="1" id="KW-0175">Coiled coil</keyword>
<feature type="transmembrane region" description="Helical" evidence="3">
    <location>
        <begin position="224"/>
        <end position="250"/>
    </location>
</feature>
<keyword evidence="3" id="KW-1133">Transmembrane helix</keyword>
<keyword evidence="3" id="KW-0472">Membrane</keyword>
<evidence type="ECO:0000256" key="1">
    <source>
        <dbReference type="SAM" id="Coils"/>
    </source>
</evidence>
<dbReference type="EMBL" id="CAJMWY010003984">
    <property type="protein sequence ID" value="CAE6513198.1"/>
    <property type="molecule type" value="Genomic_DNA"/>
</dbReference>
<feature type="coiled-coil region" evidence="1">
    <location>
        <begin position="684"/>
        <end position="711"/>
    </location>
</feature>
<reference evidence="4" key="1">
    <citation type="submission" date="2021-01" db="EMBL/GenBank/DDBJ databases">
        <authorList>
            <person name="Kaushik A."/>
        </authorList>
    </citation>
    <scope>NUCLEOTIDE SEQUENCE</scope>
    <source>
        <strain evidence="4">AG4-RS23</strain>
    </source>
</reference>
<dbReference type="AlphaFoldDB" id="A0A8H3D781"/>
<keyword evidence="3" id="KW-0812">Transmembrane</keyword>
<accession>A0A8H3D781</accession>
<organism evidence="4 5">
    <name type="scientific">Rhizoctonia solani</name>
    <dbReference type="NCBI Taxonomy" id="456999"/>
    <lineage>
        <taxon>Eukaryota</taxon>
        <taxon>Fungi</taxon>
        <taxon>Dikarya</taxon>
        <taxon>Basidiomycota</taxon>
        <taxon>Agaricomycotina</taxon>
        <taxon>Agaricomycetes</taxon>
        <taxon>Cantharellales</taxon>
        <taxon>Ceratobasidiaceae</taxon>
        <taxon>Rhizoctonia</taxon>
    </lineage>
</organism>
<evidence type="ECO:0000256" key="2">
    <source>
        <dbReference type="SAM" id="MobiDB-lite"/>
    </source>
</evidence>
<dbReference type="Proteomes" id="UP000663861">
    <property type="component" value="Unassembled WGS sequence"/>
</dbReference>
<feature type="compositionally biased region" description="Pro residues" evidence="2">
    <location>
        <begin position="406"/>
        <end position="415"/>
    </location>
</feature>
<comment type="caution">
    <text evidence="4">The sequence shown here is derived from an EMBL/GenBank/DDBJ whole genome shotgun (WGS) entry which is preliminary data.</text>
</comment>
<feature type="compositionally biased region" description="Basic and acidic residues" evidence="2">
    <location>
        <begin position="754"/>
        <end position="767"/>
    </location>
</feature>
<name>A0A8H3D781_9AGAM</name>
<feature type="compositionally biased region" description="Low complexity" evidence="2">
    <location>
        <begin position="498"/>
        <end position="515"/>
    </location>
</feature>
<protein>
    <submittedName>
        <fullName evidence="4">Uncharacterized protein</fullName>
    </submittedName>
</protein>
<feature type="region of interest" description="Disordered" evidence="2">
    <location>
        <begin position="711"/>
        <end position="769"/>
    </location>
</feature>
<feature type="region of interest" description="Disordered" evidence="2">
    <location>
        <begin position="399"/>
        <end position="515"/>
    </location>
</feature>
<feature type="compositionally biased region" description="Polar residues" evidence="2">
    <location>
        <begin position="427"/>
        <end position="443"/>
    </location>
</feature>
<sequence length="879" mass="94754">MVIIIIINERIANSHGQESAGMKKWGTWSVFGHCSCDDDTPAAIPSNSLFYIHIYTTHTLFILLNPKAYLTQSICQLDWKKDGGAAAAAPPDTKEPFYILRRPMAQAVYDQHPLGDYLKDEAGEQAVCLCVPGGDCPVANDSEDTSDVHIPSASELVEPLIRLVRHLYQSIMLLSRQTAHREFAERFTHAIILSPLLGQTAGSCPPPAVPKHQHDNEPVAPIHAWPIAAAILVGAVFIASGIIPASIIALGAGVAHMTNMAPEHHARRFLAVACGKLRSSGWLSDWEEDPAPVMLSALDKCVQAASVWDTVVSEAMALLETEERNMFYASSPQEPRPSTSALRIAITSELNTATSTTDTLRSLFGPLTSPAALAPLTAMYGPPASPPPVRVRHHARYASISSGPRGPSPSPPPPMIGSKRSTWGPGITNTPSTGGKFSASGSYSHLGIGRRRTSASLRRSRLTTPNPLEDITSIESDIGGEESEKLAPLPHFNSDSEAAAGPRTPPRRLLPLGSPLAFKTPERDIEVASPRLMPSTFGSAALSTLRKSSHIQTASLTALRHALNAARASRRHTAAHLLALRFTDGDCEYWEDVRSVLGLLSAGLEDSAARLSGAVENMSDVKQRIVSLSSERSFTAAVTPVSTGFGFAPTLRPRERFDICVKELGSAVLRANELVESITESSLLEEEETKLEAVRRELGAALRQLERARAVIKSQRTKSPQQPPQEEDSDVPALDASPSSPTSEDLTPFRRHSLNSEKSVEREEIESAHVGPDDASAYLLLGTLASSLPAPGIEQVFEADTEEVPSRLRPRSTLTRAERIAARRAAAPPAPKPVDGNWEVVKELKAVISEVGGRRRKVDLGIDVRRVDVGVVVEGEEES</sequence>
<proteinExistence type="predicted"/>
<evidence type="ECO:0000256" key="3">
    <source>
        <dbReference type="SAM" id="Phobius"/>
    </source>
</evidence>
<feature type="compositionally biased region" description="Basic residues" evidence="2">
    <location>
        <begin position="448"/>
        <end position="461"/>
    </location>
</feature>